<evidence type="ECO:0000259" key="2">
    <source>
        <dbReference type="Pfam" id="PF04982"/>
    </source>
</evidence>
<organism evidence="3 4">
    <name type="scientific">Ferrigenium kumadai</name>
    <dbReference type="NCBI Taxonomy" id="1682490"/>
    <lineage>
        <taxon>Bacteria</taxon>
        <taxon>Pseudomonadati</taxon>
        <taxon>Pseudomonadota</taxon>
        <taxon>Betaproteobacteria</taxon>
        <taxon>Nitrosomonadales</taxon>
        <taxon>Gallionellaceae</taxon>
        <taxon>Ferrigenium</taxon>
    </lineage>
</organism>
<dbReference type="InterPro" id="IPR058581">
    <property type="entry name" value="TM_HPP"/>
</dbReference>
<reference evidence="3 4" key="1">
    <citation type="submission" date="2019-03" db="EMBL/GenBank/DDBJ databases">
        <title>Complete genome sequence of Ferrigenium kumadai strain An22, a microaerophilic iron-oxidizing bacterium isolated from a paddy field soil.</title>
        <authorList>
            <person name="Watanabe T."/>
            <person name="Asakawa S."/>
        </authorList>
    </citation>
    <scope>NUCLEOTIDE SEQUENCE [LARGE SCALE GENOMIC DNA]</scope>
    <source>
        <strain evidence="3 4">An22</strain>
    </source>
</reference>
<proteinExistence type="predicted"/>
<evidence type="ECO:0000256" key="1">
    <source>
        <dbReference type="SAM" id="Phobius"/>
    </source>
</evidence>
<dbReference type="InterPro" id="IPR007065">
    <property type="entry name" value="HPP"/>
</dbReference>
<dbReference type="KEGG" id="fku:FGKAn22_15420"/>
<evidence type="ECO:0000313" key="3">
    <source>
        <dbReference type="EMBL" id="BBI99849.1"/>
    </source>
</evidence>
<dbReference type="PANTHER" id="PTHR33741">
    <property type="entry name" value="TRANSMEMBRANE PROTEIN DDB_G0269096-RELATED"/>
    <property type="match status" value="1"/>
</dbReference>
<feature type="transmembrane region" description="Helical" evidence="1">
    <location>
        <begin position="16"/>
        <end position="36"/>
    </location>
</feature>
<dbReference type="EMBL" id="AP019536">
    <property type="protein sequence ID" value="BBI99849.1"/>
    <property type="molecule type" value="Genomic_DNA"/>
</dbReference>
<keyword evidence="4" id="KW-1185">Reference proteome</keyword>
<keyword evidence="1" id="KW-1133">Transmembrane helix</keyword>
<protein>
    <recommendedName>
        <fullName evidence="2">HPP transmembrane region domain-containing protein</fullName>
    </recommendedName>
</protein>
<dbReference type="PANTHER" id="PTHR33741:SF5">
    <property type="entry name" value="TRANSMEMBRANE PROTEIN DDB_G0269096-RELATED"/>
    <property type="match status" value="1"/>
</dbReference>
<evidence type="ECO:0000313" key="4">
    <source>
        <dbReference type="Proteomes" id="UP001319121"/>
    </source>
</evidence>
<feature type="domain" description="HPP transmembrane region" evidence="2">
    <location>
        <begin position="2"/>
        <end position="143"/>
    </location>
</feature>
<dbReference type="Pfam" id="PF04982">
    <property type="entry name" value="TM_HPP"/>
    <property type="match status" value="1"/>
</dbReference>
<gene>
    <name evidence="3" type="ORF">FGKAn22_15420</name>
</gene>
<sequence>MAILLLGMTLHYMPQVHYPLLMLGSIAASAVLLFAAPHSPVAQPWNLFGGHLVSALAGWGCSLLIPDPVFAAAVAVGAAILSMQLMHCLHPPGAATALTLVLSAAQFHGMGWQWAMYVVATNAGIALLLALLINNLLPDRKYPVPPVTATHDPFAAIEQADIELALSQMGKEIEVGREELAELYRLALQHAKKRASVRP</sequence>
<accession>A0AAN1T1Q3</accession>
<name>A0AAN1T1Q3_9PROT</name>
<dbReference type="AlphaFoldDB" id="A0AAN1T1Q3"/>
<keyword evidence="1" id="KW-0472">Membrane</keyword>
<dbReference type="Proteomes" id="UP001319121">
    <property type="component" value="Chromosome"/>
</dbReference>
<feature type="transmembrane region" description="Helical" evidence="1">
    <location>
        <begin position="114"/>
        <end position="133"/>
    </location>
</feature>
<keyword evidence="1" id="KW-0812">Transmembrane</keyword>